<comment type="subcellular location">
    <subcellularLocation>
        <location evidence="1">Cell membrane</location>
        <topology evidence="1">Single-pass type I membrane protein</topology>
    </subcellularLocation>
</comment>
<keyword evidence="17" id="KW-1185">Reference proteome</keyword>
<dbReference type="RefSeq" id="XP_038061897.1">
    <property type="nucleotide sequence ID" value="XM_038205969.1"/>
</dbReference>
<dbReference type="PROSITE" id="PS51004">
    <property type="entry name" value="SEMA"/>
    <property type="match status" value="1"/>
</dbReference>
<dbReference type="InterPro" id="IPR046800">
    <property type="entry name" value="Plexin_RBD"/>
</dbReference>
<evidence type="ECO:0000256" key="3">
    <source>
        <dbReference type="ARBA" id="ARBA00022475"/>
    </source>
</evidence>
<evidence type="ECO:0000313" key="16">
    <source>
        <dbReference type="EnsemblMetazoa" id="XP_038061897.1"/>
    </source>
</evidence>
<evidence type="ECO:0000256" key="9">
    <source>
        <dbReference type="ARBA" id="ARBA00023136"/>
    </source>
</evidence>
<dbReference type="Pfam" id="PF24479">
    <property type="entry name" value="PSI_PlexinA-B"/>
    <property type="match status" value="1"/>
</dbReference>
<proteinExistence type="inferred from homology"/>
<dbReference type="SUPFAM" id="SSF48350">
    <property type="entry name" value="GTPase activation domain, GAP"/>
    <property type="match status" value="1"/>
</dbReference>
<dbReference type="EnsemblMetazoa" id="XM_038205969.1">
    <property type="protein sequence ID" value="XP_038061897.1"/>
    <property type="gene ID" value="LOC119732445"/>
</dbReference>
<evidence type="ECO:0000256" key="5">
    <source>
        <dbReference type="ARBA" id="ARBA00022692"/>
    </source>
</evidence>
<dbReference type="InterPro" id="IPR014756">
    <property type="entry name" value="Ig_E-set"/>
</dbReference>
<dbReference type="Pfam" id="PF18020">
    <property type="entry name" value="TIG_2"/>
    <property type="match status" value="1"/>
</dbReference>
<accession>A0A914ADL0</accession>
<organism evidence="16 17">
    <name type="scientific">Patiria miniata</name>
    <name type="common">Bat star</name>
    <name type="synonym">Asterina miniata</name>
    <dbReference type="NCBI Taxonomy" id="46514"/>
    <lineage>
        <taxon>Eukaryota</taxon>
        <taxon>Metazoa</taxon>
        <taxon>Echinodermata</taxon>
        <taxon>Eleutherozoa</taxon>
        <taxon>Asterozoa</taxon>
        <taxon>Asteroidea</taxon>
        <taxon>Valvatacea</taxon>
        <taxon>Valvatida</taxon>
        <taxon>Asterinidae</taxon>
        <taxon>Patiria</taxon>
    </lineage>
</organism>
<evidence type="ECO:0000256" key="12">
    <source>
        <dbReference type="PROSITE-ProRule" id="PRU00352"/>
    </source>
</evidence>
<dbReference type="InterPro" id="IPR016201">
    <property type="entry name" value="PSI"/>
</dbReference>
<keyword evidence="7" id="KW-0677">Repeat</keyword>
<dbReference type="SMART" id="SM00429">
    <property type="entry name" value="IPT"/>
    <property type="match status" value="3"/>
</dbReference>
<keyword evidence="9 13" id="KW-0472">Membrane</keyword>
<feature type="signal peptide" evidence="14">
    <location>
        <begin position="1"/>
        <end position="28"/>
    </location>
</feature>
<keyword evidence="3" id="KW-1003">Cell membrane</keyword>
<dbReference type="GO" id="GO:0008360">
    <property type="term" value="P:regulation of cell shape"/>
    <property type="evidence" value="ECO:0007669"/>
    <property type="project" value="TreeGrafter"/>
</dbReference>
<dbReference type="GO" id="GO:0017154">
    <property type="term" value="F:semaphorin receptor activity"/>
    <property type="evidence" value="ECO:0007669"/>
    <property type="project" value="InterPro"/>
</dbReference>
<evidence type="ECO:0000313" key="17">
    <source>
        <dbReference type="Proteomes" id="UP000887568"/>
    </source>
</evidence>
<evidence type="ECO:0000256" key="2">
    <source>
        <dbReference type="ARBA" id="ARBA00010297"/>
    </source>
</evidence>
<dbReference type="CDD" id="cd11236">
    <property type="entry name" value="Sema_plexin_like"/>
    <property type="match status" value="1"/>
</dbReference>
<keyword evidence="10" id="KW-1015">Disulfide bond</keyword>
<dbReference type="InterPro" id="IPR013548">
    <property type="entry name" value="Plexin_cytoplasmic_RasGAP_dom"/>
</dbReference>
<dbReference type="GO" id="GO:0005886">
    <property type="term" value="C:plasma membrane"/>
    <property type="evidence" value="ECO:0007669"/>
    <property type="project" value="UniProtKB-SubCell"/>
</dbReference>
<evidence type="ECO:0000256" key="1">
    <source>
        <dbReference type="ARBA" id="ARBA00004251"/>
    </source>
</evidence>
<dbReference type="InterPro" id="IPR041019">
    <property type="entry name" value="TIG1_plexin"/>
</dbReference>
<feature type="domain" description="Sema" evidence="15">
    <location>
        <begin position="28"/>
        <end position="498"/>
    </location>
</feature>
<dbReference type="PANTHER" id="PTHR22625:SF44">
    <property type="entry name" value="PLEXIN-B"/>
    <property type="match status" value="1"/>
</dbReference>
<dbReference type="GO" id="GO:0007162">
    <property type="term" value="P:negative regulation of cell adhesion"/>
    <property type="evidence" value="ECO:0007669"/>
    <property type="project" value="TreeGrafter"/>
</dbReference>
<name>A0A914ADL0_PATMI</name>
<dbReference type="GeneID" id="119732445"/>
<dbReference type="InterPro" id="IPR013783">
    <property type="entry name" value="Ig-like_fold"/>
</dbReference>
<keyword evidence="5 13" id="KW-0812">Transmembrane</keyword>
<dbReference type="Pfam" id="PF17960">
    <property type="entry name" value="TIG_plexin"/>
    <property type="match status" value="1"/>
</dbReference>
<dbReference type="SMART" id="SM00423">
    <property type="entry name" value="PSI"/>
    <property type="match status" value="3"/>
</dbReference>
<dbReference type="OrthoDB" id="125363at2759"/>
<protein>
    <recommendedName>
        <fullName evidence="15">Sema domain-containing protein</fullName>
    </recommendedName>
</protein>
<dbReference type="Proteomes" id="UP000887568">
    <property type="component" value="Unplaced"/>
</dbReference>
<dbReference type="Gene3D" id="1.10.506.10">
    <property type="entry name" value="GTPase Activation - p120gap, domain 1"/>
    <property type="match status" value="2"/>
</dbReference>
<dbReference type="FunFam" id="2.60.40.10:FF:000868">
    <property type="entry name" value="Plexin D1"/>
    <property type="match status" value="1"/>
</dbReference>
<keyword evidence="6 14" id="KW-0732">Signal</keyword>
<dbReference type="GO" id="GO:0050772">
    <property type="term" value="P:positive regulation of axonogenesis"/>
    <property type="evidence" value="ECO:0007669"/>
    <property type="project" value="TreeGrafter"/>
</dbReference>
<keyword evidence="4" id="KW-0597">Phosphoprotein</keyword>
<comment type="caution">
    <text evidence="12">Lacks conserved residue(s) required for the propagation of feature annotation.</text>
</comment>
<keyword evidence="8 13" id="KW-1133">Transmembrane helix</keyword>
<dbReference type="PANTHER" id="PTHR22625">
    <property type="entry name" value="PLEXIN"/>
    <property type="match status" value="1"/>
</dbReference>
<evidence type="ECO:0000256" key="10">
    <source>
        <dbReference type="ARBA" id="ARBA00023157"/>
    </source>
</evidence>
<dbReference type="Pfam" id="PF01437">
    <property type="entry name" value="PSI"/>
    <property type="match status" value="1"/>
</dbReference>
<dbReference type="Pfam" id="PF01833">
    <property type="entry name" value="TIG"/>
    <property type="match status" value="4"/>
</dbReference>
<evidence type="ECO:0000256" key="6">
    <source>
        <dbReference type="ARBA" id="ARBA00022729"/>
    </source>
</evidence>
<dbReference type="SUPFAM" id="SSF81296">
    <property type="entry name" value="E set domains"/>
    <property type="match status" value="3"/>
</dbReference>
<dbReference type="Pfam" id="PF20170">
    <property type="entry name" value="Plexin_RBD"/>
    <property type="match status" value="1"/>
</dbReference>
<comment type="similarity">
    <text evidence="2">Belongs to the plexin family.</text>
</comment>
<dbReference type="InterPro" id="IPR008936">
    <property type="entry name" value="Rho_GTPase_activation_prot"/>
</dbReference>
<dbReference type="GO" id="GO:0030334">
    <property type="term" value="P:regulation of cell migration"/>
    <property type="evidence" value="ECO:0007669"/>
    <property type="project" value="TreeGrafter"/>
</dbReference>
<dbReference type="GO" id="GO:0002116">
    <property type="term" value="C:semaphorin receptor complex"/>
    <property type="evidence" value="ECO:0007669"/>
    <property type="project" value="TreeGrafter"/>
</dbReference>
<dbReference type="InterPro" id="IPR002165">
    <property type="entry name" value="Plexin_repeat"/>
</dbReference>
<evidence type="ECO:0000256" key="8">
    <source>
        <dbReference type="ARBA" id="ARBA00022989"/>
    </source>
</evidence>
<feature type="chain" id="PRO_5037801470" description="Sema domain-containing protein" evidence="14">
    <location>
        <begin position="29"/>
        <end position="1940"/>
    </location>
</feature>
<evidence type="ECO:0000259" key="15">
    <source>
        <dbReference type="PROSITE" id="PS51004"/>
    </source>
</evidence>
<dbReference type="SUPFAM" id="SSF101912">
    <property type="entry name" value="Sema domain"/>
    <property type="match status" value="1"/>
</dbReference>
<evidence type="ECO:0000256" key="13">
    <source>
        <dbReference type="SAM" id="Phobius"/>
    </source>
</evidence>
<dbReference type="InterPro" id="IPR036352">
    <property type="entry name" value="Semap_dom_sf"/>
</dbReference>
<evidence type="ECO:0000256" key="4">
    <source>
        <dbReference type="ARBA" id="ARBA00022553"/>
    </source>
</evidence>
<keyword evidence="11" id="KW-0325">Glycoprotein</keyword>
<dbReference type="Pfam" id="PF08337">
    <property type="entry name" value="Plexin_cytopl"/>
    <property type="match status" value="1"/>
</dbReference>
<dbReference type="OMA" id="RCTHENT"/>
<dbReference type="InterPro" id="IPR031148">
    <property type="entry name" value="Plexin"/>
</dbReference>
<evidence type="ECO:0000256" key="11">
    <source>
        <dbReference type="ARBA" id="ARBA00023180"/>
    </source>
</evidence>
<dbReference type="InterPro" id="IPR001627">
    <property type="entry name" value="Semap_dom"/>
</dbReference>
<evidence type="ECO:0000256" key="7">
    <source>
        <dbReference type="ARBA" id="ARBA00022737"/>
    </source>
</evidence>
<dbReference type="Gene3D" id="2.60.40.10">
    <property type="entry name" value="Immunoglobulins"/>
    <property type="match status" value="5"/>
</dbReference>
<dbReference type="Pfam" id="PF01403">
    <property type="entry name" value="Sema"/>
    <property type="match status" value="1"/>
</dbReference>
<feature type="transmembrane region" description="Helical" evidence="13">
    <location>
        <begin position="1259"/>
        <end position="1283"/>
    </location>
</feature>
<dbReference type="InterPro" id="IPR015943">
    <property type="entry name" value="WD40/YVTN_repeat-like_dom_sf"/>
</dbReference>
<dbReference type="Gene3D" id="2.130.10.10">
    <property type="entry name" value="YVTN repeat-like/Quinoprotein amine dehydrogenase"/>
    <property type="match status" value="1"/>
</dbReference>
<dbReference type="FunFam" id="2.60.40.10:FF:000131">
    <property type="entry name" value="Plexin A2"/>
    <property type="match status" value="1"/>
</dbReference>
<evidence type="ECO:0000256" key="14">
    <source>
        <dbReference type="SAM" id="SignalP"/>
    </source>
</evidence>
<dbReference type="InterPro" id="IPR002909">
    <property type="entry name" value="IPT_dom"/>
</dbReference>
<reference evidence="16" key="1">
    <citation type="submission" date="2022-11" db="UniProtKB">
        <authorList>
            <consortium name="EnsemblMetazoa"/>
        </authorList>
    </citation>
    <scope>IDENTIFICATION</scope>
</reference>
<sequence length="1940" mass="215042">MRIMESHGLRHNAFLLLVCLSLSITCMSVCMASAEWSGDLSDYELASFDNPDILGENERRGSKFNHFTLSDHGDVYVGAVNWLYRLDSSLGEIENVTTCDASRPDSVMPCHLTNNYNKILVVDSTRPDSLITCGGVYDGICQLRQLQDISNVMMESVPYVAGFEDATTVSVIAPGSDGGKWLYVVVTYTGKNLDNSGNFRPIIRRGLQMNPFLSASDDENAVLFSLGANVAMFSINYVLTFADGGFTYVVASQKEDLNSVQYVSKISRVCHDHTNLDAYTEITLQCSGSDGSVYSLVQAAHFGPAGPDLAASLGIPADEQVLYAVFAKNQGAPGTSDVPIDHSALCVYRMTDILDACKAAVTGCIKNGNAYLVDYLQGSLCNNYDIPILDPYLCNPEANLPLYKYAKGIAPVPSTAVLELPGNLASSIVTSIEVNHTVAFIGTLPGDLLKVHIESNTTARLYESVSLDTSPVLTDIKIDDQTRVMHVLTEQKLIKMRAENCGQYTTCETCIGTDAGNDGDPYCGWCTLERRCSRYSDCPLPDVSSRWLAYNAAQCINITDVAPYDNLPITVTEQQITLTVQQLPDLGTGQNYSCHFGSSESPATKNGEVLECTSPPSDGIPAIPQGDDAVHVDLGVKSSETSVEFIDTDFYFYECSTHTSCVSCVGSRWACDWCVFENRCTHESSTCTRANEIIITGDNNPTAFAVKGPKFCPQLLNQTAEVLLPNNIMRNITVITTNLPDKAEISSYQCSLDVEGSPQAVNADRNGDRITCQEKAYTYLSNDEPELEVKLSVSWTDTSGVAHILDDIHGFDVTLYKCEVQKPDCSRCVTARPALECVWCGAMPSESGVCKLNEVCRENMITLDNGLNCPNPVLSEVFPLTGPIEGNTVIDVMGTEIGRRFEDVVSVMVGNQPCDLAGLDSDYEIGASVSCRTRAESEGAELLTLTVTGADGTMQHSSGTVNFNFKDPAITSFQPRLGPEAGGTAVSVNGTALNTGRNIEAFIGDNPCNKTGKPVESMLECTTTAGQVGYKGVVKVSFDGAMRNSADIYTYTENPTITKVSPLKSIVSGGRILTVTGTFLNTSRNRQILVGDGSETYNEECEGKSATEMRCKSPNITSLDMLEEGNENATFGFIMDGVTQLLTWSQDNDVDLEYLEDPVYYTFEDGLQDKEGETLTIMGERINSAITDEEILVRIGSDVCTVSLISDSSLVCRLPTEDPGPGDFMGEDTSEGLPVVWVVHSNLKFRIGYIRYPPDVPPYIIIVSSVCGAILVCILFVVICFGAQVYGAKREARLILEDMRAMEADLADEVRQAFAELQTDMTDLTSDLEGIGMPFVSHREYATNMLFIGQEITPDTEDEEYPNEQVERAMVKFSQLLSNKNFLLLFIQTLDAESNAKLSIREKQSIASLLTVVMILENKLVYLTDVMVTLMTQLIEDAADSDRTRQLFCRTETILEKVMSNWVALCLYDQLKTHTAYPLFVMYRAIKYRSENGPIDVITGRSRFSLNYDKLLQEDVEFNALTLVVLINEEGDIIKEVKVLDVDTISQVKEKILDAIHGNHPYSERPSANQVSLEWRHGRSGKLVLTDTDMRPLTDKWRRINMLKDFHVGDNAQVTLVEKQDVPNAALSGTILKVQGSASYVNIGFDDEKIKRRMSTKRRYTIAEVEAQEGIRDWHLTQEEEWPTDEDGHRRRKRGGCISLDAVTFRNKITRHRIREISFPRLLSTKGIVQEYVDNMFQAILSAKSAPKAIKYLFDFFDSQAYRHDLSTADPDLVHIWKSNILPLRFWANAIKHPDYIFDIRPSRTVEASLDVIAQLFHDAHDTKTHKLGRETSINKLLYGREKTKFHNEIVSFYEEVEQLPPVPTQELNKELYKACENFTGLFSKLSTLDQLWKIVRRFKQKLLDEIENNERCKDENLDGLLEEIDNILSEEPDVAEECV</sequence>
<dbReference type="SUPFAM" id="SSF103575">
    <property type="entry name" value="Plexin repeat"/>
    <property type="match status" value="1"/>
</dbReference>
<dbReference type="CDD" id="cd00603">
    <property type="entry name" value="IPT_PCSR"/>
    <property type="match status" value="1"/>
</dbReference>
<dbReference type="SMART" id="SM00630">
    <property type="entry name" value="Sema"/>
    <property type="match status" value="1"/>
</dbReference>
<dbReference type="InterPro" id="IPR041362">
    <property type="entry name" value="TIG2_plexin"/>
</dbReference>